<dbReference type="SUPFAM" id="SSF46626">
    <property type="entry name" value="Cytochrome c"/>
    <property type="match status" value="2"/>
</dbReference>
<dbReference type="STRING" id="1548547.BA177_09420"/>
<feature type="binding site" description="axial binding residue" evidence="9">
    <location>
        <position position="76"/>
    </location>
    <ligand>
        <name>heme c</name>
        <dbReference type="ChEBI" id="CHEBI:61717"/>
        <label>1</label>
    </ligand>
    <ligandPart>
        <name>Fe</name>
        <dbReference type="ChEBI" id="CHEBI:18248"/>
    </ligandPart>
</feature>
<dbReference type="GO" id="GO:0004130">
    <property type="term" value="F:cytochrome-c peroxidase activity"/>
    <property type="evidence" value="ECO:0007669"/>
    <property type="project" value="TreeGrafter"/>
</dbReference>
<evidence type="ECO:0000256" key="5">
    <source>
        <dbReference type="ARBA" id="ARBA00022764"/>
    </source>
</evidence>
<feature type="binding site" description="covalent" evidence="8">
    <location>
        <position position="225"/>
    </location>
    <ligand>
        <name>heme c</name>
        <dbReference type="ChEBI" id="CHEBI:61717"/>
        <label>2</label>
    </ligand>
</feature>
<dbReference type="Pfam" id="PF03150">
    <property type="entry name" value="CCP_MauG"/>
    <property type="match status" value="1"/>
</dbReference>
<dbReference type="PANTHER" id="PTHR30600:SF14">
    <property type="entry name" value="CYTOCHROME C PEROXIDASE"/>
    <property type="match status" value="1"/>
</dbReference>
<evidence type="ECO:0000256" key="2">
    <source>
        <dbReference type="ARBA" id="ARBA00022617"/>
    </source>
</evidence>
<organism evidence="11 12">
    <name type="scientific">Woeseia oceani</name>
    <dbReference type="NCBI Taxonomy" id="1548547"/>
    <lineage>
        <taxon>Bacteria</taxon>
        <taxon>Pseudomonadati</taxon>
        <taxon>Pseudomonadota</taxon>
        <taxon>Gammaproteobacteria</taxon>
        <taxon>Woeseiales</taxon>
        <taxon>Woeseiaceae</taxon>
        <taxon>Woeseia</taxon>
    </lineage>
</organism>
<evidence type="ECO:0000259" key="10">
    <source>
        <dbReference type="PROSITE" id="PS51007"/>
    </source>
</evidence>
<keyword evidence="6" id="KW-0560">Oxidoreductase</keyword>
<dbReference type="Gene3D" id="1.10.760.10">
    <property type="entry name" value="Cytochrome c-like domain"/>
    <property type="match status" value="2"/>
</dbReference>
<keyword evidence="4" id="KW-0732">Signal</keyword>
<reference evidence="11 12" key="1">
    <citation type="submission" date="2016-06" db="EMBL/GenBank/DDBJ databases">
        <title>Complete genome sequence of a deep-branching marine Gamma Proteobacterium Woeseia oceani type strain XK5.</title>
        <authorList>
            <person name="Mu D."/>
            <person name="Du Z."/>
        </authorList>
    </citation>
    <scope>NUCLEOTIDE SEQUENCE [LARGE SCALE GENOMIC DNA]</scope>
    <source>
        <strain evidence="11 12">XK5</strain>
    </source>
</reference>
<dbReference type="GO" id="GO:0042597">
    <property type="term" value="C:periplasmic space"/>
    <property type="evidence" value="ECO:0007669"/>
    <property type="project" value="UniProtKB-SubCell"/>
</dbReference>
<evidence type="ECO:0000256" key="4">
    <source>
        <dbReference type="ARBA" id="ARBA00022729"/>
    </source>
</evidence>
<dbReference type="GO" id="GO:0020037">
    <property type="term" value="F:heme binding"/>
    <property type="evidence" value="ECO:0007669"/>
    <property type="project" value="InterPro"/>
</dbReference>
<keyword evidence="3 9" id="KW-0479">Metal-binding</keyword>
<accession>A0A193LG97</accession>
<dbReference type="GO" id="GO:0046872">
    <property type="term" value="F:metal ion binding"/>
    <property type="evidence" value="ECO:0007669"/>
    <property type="project" value="UniProtKB-KW"/>
</dbReference>
<feature type="binding site" description="covalent" evidence="8">
    <location>
        <position position="228"/>
    </location>
    <ligand>
        <name>heme c</name>
        <dbReference type="ChEBI" id="CHEBI:61717"/>
        <label>2</label>
    </ligand>
</feature>
<evidence type="ECO:0000256" key="3">
    <source>
        <dbReference type="ARBA" id="ARBA00022723"/>
    </source>
</evidence>
<protein>
    <submittedName>
        <fullName evidence="11">Di-heme enzyme</fullName>
    </submittedName>
</protein>
<sequence>MSKWLPGAALVVLVIIASMVTRSGSDDYEWDLPCGHPLPIVPDDNPMSTAKVELGRWLFYDTRLSVSGEMSCATCHRQELAFTDGRARAVGATGEIHPRGSMSLVNAAFTGRLNWANHLLDRLEIQALTPLFGETPVEMGMVGREQAVIDLLRKDDRYRKLLPRAFPNDADPYSLLNLVRAISAFARSIVSFNSDYDRYLQGQSDALSDSAVRGMELFFSERFECFHCHGGFNFTDSSTHSAASVSNVGFHNNGLYNIGGNGNYPPDNTGLYELTGQRRDMGRFKAPTLRNIAVTAPYMHDGSLASLADVLDHYARGGRLIESGPQAGDGRHNPYRSEFVTGFEMSSSERDDLLAFLAALTDQSVLTDARYADPYQP</sequence>
<dbReference type="InterPro" id="IPR026259">
    <property type="entry name" value="MauG/Cytc_peroxidase"/>
</dbReference>
<feature type="domain" description="Cytochrome c" evidence="10">
    <location>
        <begin position="209"/>
        <end position="361"/>
    </location>
</feature>
<feature type="binding site" description="covalent" evidence="8">
    <location>
        <position position="72"/>
    </location>
    <ligand>
        <name>heme c</name>
        <dbReference type="ChEBI" id="CHEBI:61717"/>
        <label>1</label>
    </ligand>
</feature>
<dbReference type="PIRSF" id="PIRSF000294">
    <property type="entry name" value="Cytochrome-c_peroxidase"/>
    <property type="match status" value="1"/>
</dbReference>
<evidence type="ECO:0000313" key="12">
    <source>
        <dbReference type="Proteomes" id="UP000092695"/>
    </source>
</evidence>
<feature type="binding site" description="axial binding residue" evidence="9">
    <location>
        <position position="229"/>
    </location>
    <ligand>
        <name>heme c</name>
        <dbReference type="ChEBI" id="CHEBI:61717"/>
        <label>2</label>
    </ligand>
    <ligandPart>
        <name>Fe</name>
        <dbReference type="ChEBI" id="CHEBI:18248"/>
    </ligandPart>
</feature>
<evidence type="ECO:0000256" key="7">
    <source>
        <dbReference type="ARBA" id="ARBA00023004"/>
    </source>
</evidence>
<dbReference type="EMBL" id="CP016268">
    <property type="protein sequence ID" value="ANO51389.1"/>
    <property type="molecule type" value="Genomic_DNA"/>
</dbReference>
<comment type="cofactor">
    <cofactor evidence="8">
        <name>heme</name>
        <dbReference type="ChEBI" id="CHEBI:30413"/>
    </cofactor>
    <text evidence="8">Binds 2 heme groups.</text>
</comment>
<evidence type="ECO:0000256" key="6">
    <source>
        <dbReference type="ARBA" id="ARBA00023002"/>
    </source>
</evidence>
<evidence type="ECO:0000313" key="11">
    <source>
        <dbReference type="EMBL" id="ANO51389.1"/>
    </source>
</evidence>
<dbReference type="RefSeq" id="WP_068615682.1">
    <property type="nucleotide sequence ID" value="NZ_CP016268.1"/>
</dbReference>
<name>A0A193LG97_9GAMM</name>
<dbReference type="InterPro" id="IPR036909">
    <property type="entry name" value="Cyt_c-like_dom_sf"/>
</dbReference>
<dbReference type="AlphaFoldDB" id="A0A193LG97"/>
<dbReference type="NCBIfam" id="TIGR04039">
    <property type="entry name" value="MXAN_0977_Heme2"/>
    <property type="match status" value="1"/>
</dbReference>
<comment type="PTM">
    <text evidence="8">Binds 2 heme groups per subunit.</text>
</comment>
<evidence type="ECO:0000256" key="8">
    <source>
        <dbReference type="PIRSR" id="PIRSR000294-1"/>
    </source>
</evidence>
<keyword evidence="2 8" id="KW-0349">Heme</keyword>
<dbReference type="InterPro" id="IPR023929">
    <property type="entry name" value="MbnH-like"/>
</dbReference>
<keyword evidence="7 9" id="KW-0408">Iron</keyword>
<dbReference type="KEGG" id="woc:BA177_09420"/>
<dbReference type="Proteomes" id="UP000092695">
    <property type="component" value="Chromosome"/>
</dbReference>
<dbReference type="PANTHER" id="PTHR30600">
    <property type="entry name" value="CYTOCHROME C PEROXIDASE-RELATED"/>
    <property type="match status" value="1"/>
</dbReference>
<dbReference type="InterPro" id="IPR051395">
    <property type="entry name" value="Cytochrome_c_Peroxidase/MauG"/>
</dbReference>
<comment type="subcellular location">
    <subcellularLocation>
        <location evidence="1">Periplasm</location>
    </subcellularLocation>
</comment>
<keyword evidence="12" id="KW-1185">Reference proteome</keyword>
<dbReference type="PROSITE" id="PS51007">
    <property type="entry name" value="CYTC"/>
    <property type="match status" value="1"/>
</dbReference>
<gene>
    <name evidence="11" type="ORF">BA177_09420</name>
</gene>
<dbReference type="InterPro" id="IPR009056">
    <property type="entry name" value="Cyt_c-like_dom"/>
</dbReference>
<proteinExistence type="predicted"/>
<evidence type="ECO:0000256" key="1">
    <source>
        <dbReference type="ARBA" id="ARBA00004418"/>
    </source>
</evidence>
<evidence type="ECO:0000256" key="9">
    <source>
        <dbReference type="PIRSR" id="PIRSR000294-2"/>
    </source>
</evidence>
<feature type="binding site" description="covalent" evidence="8">
    <location>
        <position position="75"/>
    </location>
    <ligand>
        <name>heme c</name>
        <dbReference type="ChEBI" id="CHEBI:61717"/>
        <label>1</label>
    </ligand>
</feature>
<keyword evidence="5" id="KW-0574">Periplasm</keyword>
<dbReference type="InterPro" id="IPR004852">
    <property type="entry name" value="Di-haem_cyt_c_peroxidsae"/>
</dbReference>
<dbReference type="GO" id="GO:0009055">
    <property type="term" value="F:electron transfer activity"/>
    <property type="evidence" value="ECO:0007669"/>
    <property type="project" value="InterPro"/>
</dbReference>